<dbReference type="InterPro" id="IPR044925">
    <property type="entry name" value="His-Me_finger_sf"/>
</dbReference>
<proteinExistence type="predicted"/>
<sequence length="178" mass="20096">MSKYQYEEPGQDVRGLPGIPTEDFLYERRSKVEHDRLRQAFSKGVKREFRRYLAEECRDELQAAGFSDGEIETFASGKSVKGFNIHHVHPLDDSGTNDFSNLVLMDMWSHSQLHRTLDPLLVNRRSAEVPLPVPPGHVYVHPSIARERLDALGMTLETVVPSDGAPAEEDAMGMGYSR</sequence>
<keyword evidence="2" id="KW-1185">Reference proteome</keyword>
<dbReference type="InterPro" id="IPR003615">
    <property type="entry name" value="HNH_nuc"/>
</dbReference>
<dbReference type="OrthoDB" id="7182479at2"/>
<organism evidence="1 2">
    <name type="scientific">Telmatospirillum siberiense</name>
    <dbReference type="NCBI Taxonomy" id="382514"/>
    <lineage>
        <taxon>Bacteria</taxon>
        <taxon>Pseudomonadati</taxon>
        <taxon>Pseudomonadota</taxon>
        <taxon>Alphaproteobacteria</taxon>
        <taxon>Rhodospirillales</taxon>
        <taxon>Rhodospirillaceae</taxon>
        <taxon>Telmatospirillum</taxon>
    </lineage>
</organism>
<dbReference type="RefSeq" id="WP_101253184.1">
    <property type="nucleotide sequence ID" value="NZ_PIUM01000040.1"/>
</dbReference>
<accession>A0A2N3PNJ1</accession>
<name>A0A2N3PNJ1_9PROT</name>
<comment type="caution">
    <text evidence="1">The sequence shown here is derived from an EMBL/GenBank/DDBJ whole genome shotgun (WGS) entry which is preliminary data.</text>
</comment>
<dbReference type="AlphaFoldDB" id="A0A2N3PNJ1"/>
<dbReference type="InterPro" id="IPR052947">
    <property type="entry name" value="T6SS_Hcp1_domain"/>
</dbReference>
<dbReference type="Proteomes" id="UP000233293">
    <property type="component" value="Unassembled WGS sequence"/>
</dbReference>
<protein>
    <recommendedName>
        <fullName evidence="3">HNH endonuclease</fullName>
    </recommendedName>
</protein>
<dbReference type="PANTHER" id="PTHR34319:SF7">
    <property type="entry name" value="HNH ENDONUCLEASE DOMAIN-CONTAINING PROTEIN"/>
    <property type="match status" value="1"/>
</dbReference>
<dbReference type="CDD" id="cd00085">
    <property type="entry name" value="HNHc"/>
    <property type="match status" value="1"/>
</dbReference>
<reference evidence="2" key="1">
    <citation type="submission" date="2017-12" db="EMBL/GenBank/DDBJ databases">
        <title>Draft genome sequence of Telmatospirillum siberiense 26-4b1T, an acidotolerant peatland alphaproteobacterium potentially involved in sulfur cycling.</title>
        <authorList>
            <person name="Hausmann B."/>
            <person name="Pjevac P."/>
            <person name="Schreck K."/>
            <person name="Herbold C.W."/>
            <person name="Daims H."/>
            <person name="Wagner M."/>
            <person name="Pester M."/>
            <person name="Loy A."/>
        </authorList>
    </citation>
    <scope>NUCLEOTIDE SEQUENCE [LARGE SCALE GENOMIC DNA]</scope>
    <source>
        <strain evidence="2">26-4b1</strain>
    </source>
</reference>
<evidence type="ECO:0000313" key="2">
    <source>
        <dbReference type="Proteomes" id="UP000233293"/>
    </source>
</evidence>
<evidence type="ECO:0000313" key="1">
    <source>
        <dbReference type="EMBL" id="PKU21962.1"/>
    </source>
</evidence>
<evidence type="ECO:0008006" key="3">
    <source>
        <dbReference type="Google" id="ProtNLM"/>
    </source>
</evidence>
<dbReference type="SUPFAM" id="SSF54060">
    <property type="entry name" value="His-Me finger endonucleases"/>
    <property type="match status" value="1"/>
</dbReference>
<dbReference type="PANTHER" id="PTHR34319">
    <property type="entry name" value="MAJOR EXPORTED PROTEIN"/>
    <property type="match status" value="1"/>
</dbReference>
<dbReference type="EMBL" id="PIUM01000040">
    <property type="protein sequence ID" value="PKU21962.1"/>
    <property type="molecule type" value="Genomic_DNA"/>
</dbReference>
<gene>
    <name evidence="1" type="ORF">CWS72_23960</name>
</gene>